<gene>
    <name evidence="3" type="ORF">L207DRAFT_558662</name>
</gene>
<dbReference type="PANTHER" id="PTHR36183">
    <property type="entry name" value="BETA-GLUCURONIDASE"/>
    <property type="match status" value="1"/>
</dbReference>
<keyword evidence="1" id="KW-0732">Signal</keyword>
<dbReference type="Proteomes" id="UP000235786">
    <property type="component" value="Unassembled WGS sequence"/>
</dbReference>
<name>A0A2J6QZE6_HYAVF</name>
<evidence type="ECO:0000313" key="3">
    <source>
        <dbReference type="EMBL" id="PMD31644.1"/>
    </source>
</evidence>
<feature type="chain" id="PRO_5014357358" evidence="1">
    <location>
        <begin position="24"/>
        <end position="532"/>
    </location>
</feature>
<dbReference type="Gene3D" id="3.20.20.80">
    <property type="entry name" value="Glycosidases"/>
    <property type="match status" value="1"/>
</dbReference>
<dbReference type="OrthoDB" id="2796951at2759"/>
<evidence type="ECO:0000313" key="4">
    <source>
        <dbReference type="Proteomes" id="UP000235786"/>
    </source>
</evidence>
<dbReference type="EMBL" id="KZ613962">
    <property type="protein sequence ID" value="PMD31644.1"/>
    <property type="molecule type" value="Genomic_DNA"/>
</dbReference>
<keyword evidence="3" id="KW-0378">Hydrolase</keyword>
<protein>
    <submittedName>
        <fullName evidence="3">Glycoside hydrolase family 79 protein</fullName>
    </submittedName>
</protein>
<feature type="signal peptide" evidence="1">
    <location>
        <begin position="1"/>
        <end position="23"/>
    </location>
</feature>
<dbReference type="PANTHER" id="PTHR36183:SF2">
    <property type="entry name" value="BETA-GLUCURONIDASE C-TERMINAL DOMAIN-CONTAINING PROTEIN"/>
    <property type="match status" value="1"/>
</dbReference>
<dbReference type="GO" id="GO:0016787">
    <property type="term" value="F:hydrolase activity"/>
    <property type="evidence" value="ECO:0007669"/>
    <property type="project" value="UniProtKB-KW"/>
</dbReference>
<evidence type="ECO:0000259" key="2">
    <source>
        <dbReference type="Pfam" id="PF16862"/>
    </source>
</evidence>
<dbReference type="AlphaFoldDB" id="A0A2J6QZE6"/>
<dbReference type="InterPro" id="IPR017853">
    <property type="entry name" value="GH"/>
</dbReference>
<dbReference type="InterPro" id="IPR031728">
    <property type="entry name" value="GlcAase_C"/>
</dbReference>
<reference evidence="3 4" key="1">
    <citation type="submission" date="2016-04" db="EMBL/GenBank/DDBJ databases">
        <title>A degradative enzymes factory behind the ericoid mycorrhizal symbiosis.</title>
        <authorList>
            <consortium name="DOE Joint Genome Institute"/>
            <person name="Martino E."/>
            <person name="Morin E."/>
            <person name="Grelet G."/>
            <person name="Kuo A."/>
            <person name="Kohler A."/>
            <person name="Daghino S."/>
            <person name="Barry K."/>
            <person name="Choi C."/>
            <person name="Cichocki N."/>
            <person name="Clum A."/>
            <person name="Copeland A."/>
            <person name="Hainaut M."/>
            <person name="Haridas S."/>
            <person name="Labutti K."/>
            <person name="Lindquist E."/>
            <person name="Lipzen A."/>
            <person name="Khouja H.-R."/>
            <person name="Murat C."/>
            <person name="Ohm R."/>
            <person name="Olson A."/>
            <person name="Spatafora J."/>
            <person name="Veneault-Fourrey C."/>
            <person name="Henrissat B."/>
            <person name="Grigoriev I."/>
            <person name="Martin F."/>
            <person name="Perotto S."/>
        </authorList>
    </citation>
    <scope>NUCLEOTIDE SEQUENCE [LARGE SCALE GENOMIC DNA]</scope>
    <source>
        <strain evidence="3 4">F</strain>
    </source>
</reference>
<keyword evidence="4" id="KW-1185">Reference proteome</keyword>
<dbReference type="SUPFAM" id="SSF51445">
    <property type="entry name" value="(Trans)glycosidases"/>
    <property type="match status" value="1"/>
</dbReference>
<dbReference type="Pfam" id="PF16862">
    <property type="entry name" value="Glyco_hydro_79C"/>
    <property type="match status" value="1"/>
</dbReference>
<proteinExistence type="predicted"/>
<feature type="domain" description="Beta-glucuronidase C-terminal" evidence="2">
    <location>
        <begin position="416"/>
        <end position="529"/>
    </location>
</feature>
<sequence length="532" mass="57869">MMRGLRNILAVVSLGQLLGIIQGGQAAIKVSSSPPVNASAPIPEAFVSYSIEFSSFPDFAGNKSLPNIFSNNLLNNLGRLTGTKPHIRVGGNTQDYALYNASLKTAINGTFNLQRSADYPTTIFIGPSYFESYSTWPNTRFSHGFNLGLGGNNSVGWETLLDTVPLACKALSNGKLLMWEYGNEPDLYSTSSQGPVRPPSWNESQYVSQWLNGTRAIKAQLTKYCPDMVSNESYGYLAPSFAGTNNHLKPLLTWQDGLDQDQDIKLISSHNYIGGATQPGVTLQGTLMNHTSTVHSISSQVNESNYLAYTGIPFILGETNSLYNEGAPGLSNSFGAALWGVDFNLWCASVGIRRVHMHQGTDYRYASWQPIETNKTIIGTKPPYYGNIAVAAMLGDLTSGSVQIANLPLESEFEAAYAAYVDEQLVRIAIINMREYNYTVNGTSSVLNPIPRPSHVYSFEVPGKGDVDVKTLYANGSDAISGITWDGWSYNWELEEGQAVKLHNVTTGEKLKIAGGVVNVTVEDSTAVILNF</sequence>
<dbReference type="InterPro" id="IPR052974">
    <property type="entry name" value="GH79_Enzymes"/>
</dbReference>
<accession>A0A2J6QZE6</accession>
<evidence type="ECO:0000256" key="1">
    <source>
        <dbReference type="SAM" id="SignalP"/>
    </source>
</evidence>
<organism evidence="3 4">
    <name type="scientific">Hyaloscypha variabilis (strain UAMH 11265 / GT02V1 / F)</name>
    <name type="common">Meliniomyces variabilis</name>
    <dbReference type="NCBI Taxonomy" id="1149755"/>
    <lineage>
        <taxon>Eukaryota</taxon>
        <taxon>Fungi</taxon>
        <taxon>Dikarya</taxon>
        <taxon>Ascomycota</taxon>
        <taxon>Pezizomycotina</taxon>
        <taxon>Leotiomycetes</taxon>
        <taxon>Helotiales</taxon>
        <taxon>Hyaloscyphaceae</taxon>
        <taxon>Hyaloscypha</taxon>
        <taxon>Hyaloscypha variabilis</taxon>
    </lineage>
</organism>